<protein>
    <submittedName>
        <fullName evidence="1">Uncharacterized protein</fullName>
    </submittedName>
</protein>
<proteinExistence type="predicted"/>
<organism evidence="1 2">
    <name type="scientific">Lyophyllum shimeji</name>
    <name type="common">Hon-shimeji</name>
    <name type="synonym">Tricholoma shimeji</name>
    <dbReference type="NCBI Taxonomy" id="47721"/>
    <lineage>
        <taxon>Eukaryota</taxon>
        <taxon>Fungi</taxon>
        <taxon>Dikarya</taxon>
        <taxon>Basidiomycota</taxon>
        <taxon>Agaricomycotina</taxon>
        <taxon>Agaricomycetes</taxon>
        <taxon>Agaricomycetidae</taxon>
        <taxon>Agaricales</taxon>
        <taxon>Tricholomatineae</taxon>
        <taxon>Lyophyllaceae</taxon>
        <taxon>Lyophyllum</taxon>
    </lineage>
</organism>
<keyword evidence="2" id="KW-1185">Reference proteome</keyword>
<dbReference type="EMBL" id="BRPK01000026">
    <property type="protein sequence ID" value="GLB45685.1"/>
    <property type="molecule type" value="Genomic_DNA"/>
</dbReference>
<accession>A0A9P3UVA6</accession>
<sequence>MTRSLQTKADRLAQNIVVLDRSYSSGRQTPPPVIRVPSHPAVALVDLPWISHGDILADIEKTSTDLLNERCERSRLSRTLTAI</sequence>
<dbReference type="AlphaFoldDB" id="A0A9P3UVA6"/>
<evidence type="ECO:0000313" key="2">
    <source>
        <dbReference type="Proteomes" id="UP001063166"/>
    </source>
</evidence>
<reference evidence="1" key="1">
    <citation type="submission" date="2022-07" db="EMBL/GenBank/DDBJ databases">
        <title>The genome of Lyophyllum shimeji provides insight into the initial evolution of ectomycorrhizal fungal genome.</title>
        <authorList>
            <person name="Kobayashi Y."/>
            <person name="Shibata T."/>
            <person name="Hirakawa H."/>
            <person name="Shigenobu S."/>
            <person name="Nishiyama T."/>
            <person name="Yamada A."/>
            <person name="Hasebe M."/>
            <person name="Kawaguchi M."/>
        </authorList>
    </citation>
    <scope>NUCLEOTIDE SEQUENCE</scope>
    <source>
        <strain evidence="1">AT787</strain>
    </source>
</reference>
<comment type="caution">
    <text evidence="1">The sequence shown here is derived from an EMBL/GenBank/DDBJ whole genome shotgun (WGS) entry which is preliminary data.</text>
</comment>
<evidence type="ECO:0000313" key="1">
    <source>
        <dbReference type="EMBL" id="GLB45685.1"/>
    </source>
</evidence>
<name>A0A9P3UVA6_LYOSH</name>
<gene>
    <name evidence="1" type="ORF">LshimejAT787_2600180</name>
</gene>
<dbReference type="Proteomes" id="UP001063166">
    <property type="component" value="Unassembled WGS sequence"/>
</dbReference>